<protein>
    <submittedName>
        <fullName evidence="2">CRP-like cAMP-binding protein</fullName>
    </submittedName>
</protein>
<dbReference type="EMBL" id="RBKU01000001">
    <property type="protein sequence ID" value="RKR82016.1"/>
    <property type="molecule type" value="Genomic_DNA"/>
</dbReference>
<proteinExistence type="predicted"/>
<evidence type="ECO:0000313" key="2">
    <source>
        <dbReference type="EMBL" id="RKR82016.1"/>
    </source>
</evidence>
<dbReference type="Pfam" id="PF00027">
    <property type="entry name" value="cNMP_binding"/>
    <property type="match status" value="1"/>
</dbReference>
<evidence type="ECO:0000259" key="1">
    <source>
        <dbReference type="Pfam" id="PF00027"/>
    </source>
</evidence>
<feature type="domain" description="Cyclic nucleotide-binding" evidence="1">
    <location>
        <begin position="35"/>
        <end position="121"/>
    </location>
</feature>
<dbReference type="AlphaFoldDB" id="A0A495IZ73"/>
<comment type="caution">
    <text evidence="2">The sequence shown here is derived from an EMBL/GenBank/DDBJ whole genome shotgun (WGS) entry which is preliminary data.</text>
</comment>
<name>A0A495IZ73_9SPHI</name>
<dbReference type="OrthoDB" id="1092431at2"/>
<dbReference type="RefSeq" id="WP_121197652.1">
    <property type="nucleotide sequence ID" value="NZ_RBKU01000001.1"/>
</dbReference>
<dbReference type="InterPro" id="IPR000595">
    <property type="entry name" value="cNMP-bd_dom"/>
</dbReference>
<dbReference type="SUPFAM" id="SSF51206">
    <property type="entry name" value="cAMP-binding domain-like"/>
    <property type="match status" value="1"/>
</dbReference>
<sequence length="198" mass="23385">MEKTHADTLLINHVLKRINLSTDEQIHFTSLFTLRKILPRQYLLQQGDICKYEFFVIKGFLRSFFVDDPGTEHTLNFAFEDWWISDSKSFLQLLPSEINIIAHEPTIVMQIEKEALDQLYLDYPVFDRFWRLLNQNFNLSQSERILNAISMNGAERYHALVVKYPKVESRLAQKHIASYLGITPVFLSMIRRSQFNIK</sequence>
<evidence type="ECO:0000313" key="3">
    <source>
        <dbReference type="Proteomes" id="UP000268007"/>
    </source>
</evidence>
<keyword evidence="3" id="KW-1185">Reference proteome</keyword>
<dbReference type="CDD" id="cd00038">
    <property type="entry name" value="CAP_ED"/>
    <property type="match status" value="1"/>
</dbReference>
<accession>A0A495IZ73</accession>
<dbReference type="InterPro" id="IPR018490">
    <property type="entry name" value="cNMP-bd_dom_sf"/>
</dbReference>
<organism evidence="2 3">
    <name type="scientific">Mucilaginibacter gracilis</name>
    <dbReference type="NCBI Taxonomy" id="423350"/>
    <lineage>
        <taxon>Bacteria</taxon>
        <taxon>Pseudomonadati</taxon>
        <taxon>Bacteroidota</taxon>
        <taxon>Sphingobacteriia</taxon>
        <taxon>Sphingobacteriales</taxon>
        <taxon>Sphingobacteriaceae</taxon>
        <taxon>Mucilaginibacter</taxon>
    </lineage>
</organism>
<reference evidence="2 3" key="1">
    <citation type="submission" date="2018-10" db="EMBL/GenBank/DDBJ databases">
        <title>Genomic Encyclopedia of Archaeal and Bacterial Type Strains, Phase II (KMG-II): from individual species to whole genera.</title>
        <authorList>
            <person name="Goeker M."/>
        </authorList>
    </citation>
    <scope>NUCLEOTIDE SEQUENCE [LARGE SCALE GENOMIC DNA]</scope>
    <source>
        <strain evidence="2 3">DSM 18602</strain>
    </source>
</reference>
<gene>
    <name evidence="2" type="ORF">BDD43_2181</name>
</gene>
<dbReference type="InterPro" id="IPR014710">
    <property type="entry name" value="RmlC-like_jellyroll"/>
</dbReference>
<dbReference type="Proteomes" id="UP000268007">
    <property type="component" value="Unassembled WGS sequence"/>
</dbReference>
<dbReference type="Gene3D" id="2.60.120.10">
    <property type="entry name" value="Jelly Rolls"/>
    <property type="match status" value="1"/>
</dbReference>